<accession>A0A2T5G2D0</accession>
<reference evidence="2 3" key="1">
    <citation type="submission" date="2017-09" db="EMBL/GenBank/DDBJ databases">
        <title>Sphingomonas panjinensis sp.nov., isolated from oil-contaminated soil.</title>
        <authorList>
            <person name="Wang L."/>
            <person name="Chen L."/>
        </authorList>
    </citation>
    <scope>NUCLEOTIDE SEQUENCE [LARGE SCALE GENOMIC DNA]</scope>
    <source>
        <strain evidence="2 3">FW-11</strain>
    </source>
</reference>
<feature type="chain" id="PRO_5015501659" evidence="1">
    <location>
        <begin position="33"/>
        <end position="342"/>
    </location>
</feature>
<keyword evidence="3" id="KW-1185">Reference proteome</keyword>
<proteinExistence type="predicted"/>
<protein>
    <submittedName>
        <fullName evidence="2">Uncharacterized protein</fullName>
    </submittedName>
</protein>
<dbReference type="SUPFAM" id="SSF82171">
    <property type="entry name" value="DPP6 N-terminal domain-like"/>
    <property type="match status" value="1"/>
</dbReference>
<dbReference type="InterPro" id="IPR011659">
    <property type="entry name" value="WD40"/>
</dbReference>
<comment type="caution">
    <text evidence="2">The sequence shown here is derived from an EMBL/GenBank/DDBJ whole genome shotgun (WGS) entry which is preliminary data.</text>
</comment>
<keyword evidence="1" id="KW-0732">Signal</keyword>
<evidence type="ECO:0000313" key="3">
    <source>
        <dbReference type="Proteomes" id="UP000244162"/>
    </source>
</evidence>
<dbReference type="InterPro" id="IPR011042">
    <property type="entry name" value="6-blade_b-propeller_TolB-like"/>
</dbReference>
<dbReference type="Pfam" id="PF07676">
    <property type="entry name" value="PD40"/>
    <property type="match status" value="4"/>
</dbReference>
<gene>
    <name evidence="2" type="ORF">CLG96_04170</name>
</gene>
<dbReference type="AlphaFoldDB" id="A0A2T5G2D0"/>
<dbReference type="Proteomes" id="UP000244162">
    <property type="component" value="Unassembled WGS sequence"/>
</dbReference>
<dbReference type="EMBL" id="NWBU01000004">
    <property type="protein sequence ID" value="PTQ13309.1"/>
    <property type="molecule type" value="Genomic_DNA"/>
</dbReference>
<organism evidence="2 3">
    <name type="scientific">Sphingomonas oleivorans</name>
    <dbReference type="NCBI Taxonomy" id="1735121"/>
    <lineage>
        <taxon>Bacteria</taxon>
        <taxon>Pseudomonadati</taxon>
        <taxon>Pseudomonadota</taxon>
        <taxon>Alphaproteobacteria</taxon>
        <taxon>Sphingomonadales</taxon>
        <taxon>Sphingomonadaceae</taxon>
        <taxon>Sphingomonas</taxon>
    </lineage>
</organism>
<sequence>MKRKGFRRGLMRSAIPYALAAASALSMGLAHAADVGPSPPAPRIWQPGIVSGPLHDSAPAFTPDGRHVYFGRSGGADTARPTLYVSERAAIWSPPEIASFSGRFSDMEPAMAPDGSHLIFVSNRPIVKGGALLDGHFNNRDFPAQGGALWRVDRTIGGWSEPQRLPDSINTPQGASFAPAIAADGSLYFMRSDPQSGRFRLYRSSWSASGYGAPEPLSFSTGASTDVDPAVAPDQSFLVFGSGPARAAVARGMDLFIVFRRADGGWGRPVHLGERVNAPGSDAEARLSPDHRTLFFSSERKTAHHPDAPWNNGLYNIWSMSLRSRMMAELKHRSLSEASGGH</sequence>
<evidence type="ECO:0000313" key="2">
    <source>
        <dbReference type="EMBL" id="PTQ13309.1"/>
    </source>
</evidence>
<dbReference type="Gene3D" id="2.120.10.30">
    <property type="entry name" value="TolB, C-terminal domain"/>
    <property type="match status" value="2"/>
</dbReference>
<name>A0A2T5G2D0_9SPHN</name>
<dbReference type="OrthoDB" id="9809364at2"/>
<feature type="signal peptide" evidence="1">
    <location>
        <begin position="1"/>
        <end position="32"/>
    </location>
</feature>
<evidence type="ECO:0000256" key="1">
    <source>
        <dbReference type="SAM" id="SignalP"/>
    </source>
</evidence>